<dbReference type="RefSeq" id="WP_013455626.1">
    <property type="nucleotide sequence ID" value="NC_014759.1"/>
</dbReference>
<dbReference type="eggNOG" id="COG0389">
    <property type="taxonomic scope" value="Bacteria"/>
</dbReference>
<gene>
    <name evidence="2" type="ordered locus">Ftrac_3514</name>
</gene>
<dbReference type="InterPro" id="IPR043502">
    <property type="entry name" value="DNA/RNA_pol_sf"/>
</dbReference>
<dbReference type="InterPro" id="IPR001126">
    <property type="entry name" value="UmuC"/>
</dbReference>
<dbReference type="Proteomes" id="UP000008720">
    <property type="component" value="Chromosome"/>
</dbReference>
<dbReference type="SUPFAM" id="SSF56672">
    <property type="entry name" value="DNA/RNA polymerases"/>
    <property type="match status" value="1"/>
</dbReference>
<dbReference type="EMBL" id="CP002349">
    <property type="protein sequence ID" value="ADR23484.1"/>
    <property type="molecule type" value="Genomic_DNA"/>
</dbReference>
<evidence type="ECO:0000313" key="3">
    <source>
        <dbReference type="Proteomes" id="UP000008720"/>
    </source>
</evidence>
<name>E4TN96_MARTH</name>
<evidence type="ECO:0000313" key="2">
    <source>
        <dbReference type="EMBL" id="ADR23484.1"/>
    </source>
</evidence>
<dbReference type="STRING" id="643867.Ftrac_3514"/>
<proteinExistence type="predicted"/>
<feature type="domain" description="UmuC" evidence="1">
    <location>
        <begin position="9"/>
        <end position="48"/>
    </location>
</feature>
<organism evidence="2 3">
    <name type="scientific">Marivirga tractuosa (strain ATCC 23168 / DSM 4126 / NBRC 15989 / NCIMB 1408 / VKM B-1430 / H-43)</name>
    <name type="common">Microscilla tractuosa</name>
    <name type="synonym">Flexibacter tractuosus</name>
    <dbReference type="NCBI Taxonomy" id="643867"/>
    <lineage>
        <taxon>Bacteria</taxon>
        <taxon>Pseudomonadati</taxon>
        <taxon>Bacteroidota</taxon>
        <taxon>Cytophagia</taxon>
        <taxon>Cytophagales</taxon>
        <taxon>Marivirgaceae</taxon>
        <taxon>Marivirga</taxon>
    </lineage>
</organism>
<dbReference type="HOGENOM" id="CLU_2862580_0_0_10"/>
<accession>E4TN96</accession>
<dbReference type="Gene3D" id="3.40.1170.60">
    <property type="match status" value="1"/>
</dbReference>
<dbReference type="KEGG" id="mtt:Ftrac_3514"/>
<keyword evidence="3" id="KW-1185">Reference proteome</keyword>
<dbReference type="AlphaFoldDB" id="E4TN96"/>
<dbReference type="GO" id="GO:0006281">
    <property type="term" value="P:DNA repair"/>
    <property type="evidence" value="ECO:0007669"/>
    <property type="project" value="InterPro"/>
</dbReference>
<evidence type="ECO:0000259" key="1">
    <source>
        <dbReference type="PROSITE" id="PS50173"/>
    </source>
</evidence>
<sequence>MRENTTRFIIHLDMDTLFVSVEHFLDSTLNGQPVIVGGGHRGVVAACSLKLGRMVCIRQRSVYI</sequence>
<protein>
    <submittedName>
        <fullName evidence="2">UMUC domain protein DNA-repair protein</fullName>
    </submittedName>
</protein>
<dbReference type="PROSITE" id="PS50173">
    <property type="entry name" value="UMUC"/>
    <property type="match status" value="1"/>
</dbReference>
<reference evidence="2 3" key="1">
    <citation type="journal article" date="2011" name="Stand. Genomic Sci.">
        <title>Complete genome sequence of Marivirga tractuosa type strain (H-43).</title>
        <authorList>
            <person name="Pagani I."/>
            <person name="Chertkov O."/>
            <person name="Lapidus A."/>
            <person name="Lucas S."/>
            <person name="Del Rio T.G."/>
            <person name="Tice H."/>
            <person name="Copeland A."/>
            <person name="Cheng J.F."/>
            <person name="Nolan M."/>
            <person name="Saunders E."/>
            <person name="Pitluck S."/>
            <person name="Held B."/>
            <person name="Goodwin L."/>
            <person name="Liolios K."/>
            <person name="Ovchinikova G."/>
            <person name="Ivanova N."/>
            <person name="Mavromatis K."/>
            <person name="Pati A."/>
            <person name="Chen A."/>
            <person name="Palaniappan K."/>
            <person name="Land M."/>
            <person name="Hauser L."/>
            <person name="Jeffries C.D."/>
            <person name="Detter J.C."/>
            <person name="Han C."/>
            <person name="Tapia R."/>
            <person name="Ngatchou-Djao O.D."/>
            <person name="Rohde M."/>
            <person name="Goker M."/>
            <person name="Spring S."/>
            <person name="Sikorski J."/>
            <person name="Woyke T."/>
            <person name="Bristow J."/>
            <person name="Eisen J.A."/>
            <person name="Markowitz V."/>
            <person name="Hugenholtz P."/>
            <person name="Klenk H.P."/>
            <person name="Kyrpides N.C."/>
        </authorList>
    </citation>
    <scope>NUCLEOTIDE SEQUENCE [LARGE SCALE GENOMIC DNA]</scope>
    <source>
        <strain evidence="3">ATCC 23168 / DSM 4126 / NBRC 15989 / NCIMB 1408 / VKM B-1430 / H-43</strain>
    </source>
</reference>
<dbReference type="Pfam" id="PF00817">
    <property type="entry name" value="IMS"/>
    <property type="match status" value="1"/>
</dbReference>